<sequence>MNCWGEWMGGTRNFAIFPPFLATHYTTSRSRFATIWVLLAKNLQKYIRKNELSGLVFSHFAVFGD</sequence>
<name>A0A5B9Q752_9BACT</name>
<dbReference type="Proteomes" id="UP000323917">
    <property type="component" value="Chromosome"/>
</dbReference>
<keyword evidence="2" id="KW-1185">Reference proteome</keyword>
<evidence type="ECO:0000313" key="1">
    <source>
        <dbReference type="EMBL" id="QEG33365.1"/>
    </source>
</evidence>
<dbReference type="KEGG" id="bgok:Pr1d_06260"/>
<accession>A0A5B9Q752</accession>
<proteinExistence type="predicted"/>
<protein>
    <submittedName>
        <fullName evidence="1">Uncharacterized protein</fullName>
    </submittedName>
</protein>
<evidence type="ECO:0000313" key="2">
    <source>
        <dbReference type="Proteomes" id="UP000323917"/>
    </source>
</evidence>
<dbReference type="EMBL" id="CP042913">
    <property type="protein sequence ID" value="QEG33365.1"/>
    <property type="molecule type" value="Genomic_DNA"/>
</dbReference>
<gene>
    <name evidence="1" type="ORF">Pr1d_06260</name>
</gene>
<organism evidence="1 2">
    <name type="scientific">Bythopirellula goksoeyrii</name>
    <dbReference type="NCBI Taxonomy" id="1400387"/>
    <lineage>
        <taxon>Bacteria</taxon>
        <taxon>Pseudomonadati</taxon>
        <taxon>Planctomycetota</taxon>
        <taxon>Planctomycetia</taxon>
        <taxon>Pirellulales</taxon>
        <taxon>Lacipirellulaceae</taxon>
        <taxon>Bythopirellula</taxon>
    </lineage>
</organism>
<dbReference type="AlphaFoldDB" id="A0A5B9Q752"/>
<reference evidence="1 2" key="1">
    <citation type="submission" date="2019-08" db="EMBL/GenBank/DDBJ databases">
        <title>Deep-cultivation of Planctomycetes and their phenomic and genomic characterization uncovers novel biology.</title>
        <authorList>
            <person name="Wiegand S."/>
            <person name="Jogler M."/>
            <person name="Boedeker C."/>
            <person name="Pinto D."/>
            <person name="Vollmers J."/>
            <person name="Rivas-Marin E."/>
            <person name="Kohn T."/>
            <person name="Peeters S.H."/>
            <person name="Heuer A."/>
            <person name="Rast P."/>
            <person name="Oberbeckmann S."/>
            <person name="Bunk B."/>
            <person name="Jeske O."/>
            <person name="Meyerdierks A."/>
            <person name="Storesund J.E."/>
            <person name="Kallscheuer N."/>
            <person name="Luecker S."/>
            <person name="Lage O.M."/>
            <person name="Pohl T."/>
            <person name="Merkel B.J."/>
            <person name="Hornburger P."/>
            <person name="Mueller R.-W."/>
            <person name="Bruemmer F."/>
            <person name="Labrenz M."/>
            <person name="Spormann A.M."/>
            <person name="Op den Camp H."/>
            <person name="Overmann J."/>
            <person name="Amann R."/>
            <person name="Jetten M.S.M."/>
            <person name="Mascher T."/>
            <person name="Medema M.H."/>
            <person name="Devos D.P."/>
            <person name="Kaster A.-K."/>
            <person name="Ovreas L."/>
            <person name="Rohde M."/>
            <person name="Galperin M.Y."/>
            <person name="Jogler C."/>
        </authorList>
    </citation>
    <scope>NUCLEOTIDE SEQUENCE [LARGE SCALE GENOMIC DNA]</scope>
    <source>
        <strain evidence="1 2">Pr1d</strain>
    </source>
</reference>